<feature type="compositionally biased region" description="Gly residues" evidence="1">
    <location>
        <begin position="85"/>
        <end position="98"/>
    </location>
</feature>
<dbReference type="Proteomes" id="UP000070328">
    <property type="component" value="Unassembled WGS sequence"/>
</dbReference>
<evidence type="ECO:0000313" key="3">
    <source>
        <dbReference type="EMBL" id="KXH28985.1"/>
    </source>
</evidence>
<feature type="compositionally biased region" description="Gly residues" evidence="1">
    <location>
        <begin position="169"/>
        <end position="182"/>
    </location>
</feature>
<feature type="compositionally biased region" description="Low complexity" evidence="1">
    <location>
        <begin position="109"/>
        <end position="120"/>
    </location>
</feature>
<sequence>MKANVIAATILAAFSAGAFAQDQEAEFPTGFPTDLPSGFPTQVPGAAKPSGGFGGGFPGFPSGGFPTGFGGARPTQVPGAAQPSGGFGGGFPGFGGHSGFLTRTRGSSEEAAGFGAQAAETPFPTGTQSGGARPTGKGKGKGKGKNHGTGALPSGVRPTQVPGAAQPSGGFGGNFPGFGGDAPSGAPSAEPTSA</sequence>
<keyword evidence="4" id="KW-1185">Reference proteome</keyword>
<evidence type="ECO:0000313" key="4">
    <source>
        <dbReference type="Proteomes" id="UP000070328"/>
    </source>
</evidence>
<feature type="region of interest" description="Disordered" evidence="1">
    <location>
        <begin position="77"/>
        <end position="194"/>
    </location>
</feature>
<evidence type="ECO:0000256" key="1">
    <source>
        <dbReference type="SAM" id="MobiDB-lite"/>
    </source>
</evidence>
<keyword evidence="2" id="KW-0732">Signal</keyword>
<reference evidence="3 4" key="1">
    <citation type="submission" date="2014-02" db="EMBL/GenBank/DDBJ databases">
        <title>The genome sequence of Colletotrichum simmondsii CBS122122.</title>
        <authorList>
            <person name="Baroncelli R."/>
            <person name="Thon M.R."/>
        </authorList>
    </citation>
    <scope>NUCLEOTIDE SEQUENCE [LARGE SCALE GENOMIC DNA]</scope>
    <source>
        <strain evidence="3 4">CBS122122</strain>
    </source>
</reference>
<dbReference type="EMBL" id="JFBX01000758">
    <property type="protein sequence ID" value="KXH28985.1"/>
    <property type="molecule type" value="Genomic_DNA"/>
</dbReference>
<comment type="caution">
    <text evidence="3">The sequence shown here is derived from an EMBL/GenBank/DDBJ whole genome shotgun (WGS) entry which is preliminary data.</text>
</comment>
<dbReference type="AlphaFoldDB" id="A0A135RZ88"/>
<protein>
    <submittedName>
        <fullName evidence="3">Uncharacterized protein</fullName>
    </submittedName>
</protein>
<name>A0A135RZ88_9PEZI</name>
<organism evidence="3 4">
    <name type="scientific">Colletotrichum simmondsii</name>
    <dbReference type="NCBI Taxonomy" id="703756"/>
    <lineage>
        <taxon>Eukaryota</taxon>
        <taxon>Fungi</taxon>
        <taxon>Dikarya</taxon>
        <taxon>Ascomycota</taxon>
        <taxon>Pezizomycotina</taxon>
        <taxon>Sordariomycetes</taxon>
        <taxon>Hypocreomycetidae</taxon>
        <taxon>Glomerellales</taxon>
        <taxon>Glomerellaceae</taxon>
        <taxon>Colletotrichum</taxon>
        <taxon>Colletotrichum acutatum species complex</taxon>
    </lineage>
</organism>
<proteinExistence type="predicted"/>
<feature type="chain" id="PRO_5007801504" evidence="2">
    <location>
        <begin position="21"/>
        <end position="194"/>
    </location>
</feature>
<gene>
    <name evidence="3" type="ORF">CSIM01_02054</name>
</gene>
<feature type="compositionally biased region" description="Basic residues" evidence="1">
    <location>
        <begin position="136"/>
        <end position="146"/>
    </location>
</feature>
<dbReference type="OrthoDB" id="4851711at2759"/>
<evidence type="ECO:0000256" key="2">
    <source>
        <dbReference type="SAM" id="SignalP"/>
    </source>
</evidence>
<accession>A0A135RZ88</accession>
<feature type="signal peptide" evidence="2">
    <location>
        <begin position="1"/>
        <end position="20"/>
    </location>
</feature>